<keyword evidence="1" id="KW-0812">Transmembrane</keyword>
<evidence type="ECO:0000313" key="2">
    <source>
        <dbReference type="EMBL" id="VDL57535.1"/>
    </source>
</evidence>
<keyword evidence="1" id="KW-1133">Transmembrane helix</keyword>
<dbReference type="Proteomes" id="UP000274504">
    <property type="component" value="Unassembled WGS sequence"/>
</dbReference>
<protein>
    <submittedName>
        <fullName evidence="2 4">Uncharacterized protein</fullName>
    </submittedName>
</protein>
<reference evidence="4" key="1">
    <citation type="submission" date="2017-02" db="UniProtKB">
        <authorList>
            <consortium name="WormBaseParasite"/>
        </authorList>
    </citation>
    <scope>IDENTIFICATION</scope>
</reference>
<feature type="transmembrane region" description="Helical" evidence="1">
    <location>
        <begin position="257"/>
        <end position="277"/>
    </location>
</feature>
<evidence type="ECO:0000313" key="3">
    <source>
        <dbReference type="Proteomes" id="UP000274504"/>
    </source>
</evidence>
<reference evidence="2 3" key="2">
    <citation type="submission" date="2018-11" db="EMBL/GenBank/DDBJ databases">
        <authorList>
            <consortium name="Pathogen Informatics"/>
        </authorList>
    </citation>
    <scope>NUCLEOTIDE SEQUENCE [LARGE SCALE GENOMIC DNA]</scope>
</reference>
<proteinExistence type="predicted"/>
<dbReference type="WBParaSite" id="HDID_0000521901-mRNA-1">
    <property type="protein sequence ID" value="HDID_0000521901-mRNA-1"/>
    <property type="gene ID" value="HDID_0000521901"/>
</dbReference>
<keyword evidence="1" id="KW-0472">Membrane</keyword>
<sequence>MNFCISFFQSKKWDYVETCLSTSGSSLNTIVNFTDGFYDHLCRLIDSSEQHHQQSFLIRNINCNSEASKMNRVNLNSETASTLQLYVVQMLFYQPQSTNQQINQLLRRQVNLLSVVNQELQRYSASEKMHGVENLECTRCERLGTGDEVGNSMTCRRMDRRLKVNMTHHWEIFKKFNQAIAACTQRLDALNKDLEATRSANMKIIEAFQRSVGNEVTETSPSAHSFVSLRIKINPDERPNLTEFVSFEAITSPIAEFLGIMASGAAGILALIALWRVMEMKRNIAQRTYAEQNPTDCTTDELETTINYFKTPSITA</sequence>
<evidence type="ECO:0000313" key="4">
    <source>
        <dbReference type="WBParaSite" id="HDID_0000521901-mRNA-1"/>
    </source>
</evidence>
<name>A0A0R3SJV4_HYMDI</name>
<dbReference type="OrthoDB" id="6250341at2759"/>
<accession>A0A0R3SJV4</accession>
<dbReference type="AlphaFoldDB" id="A0A0R3SJV4"/>
<gene>
    <name evidence="2" type="ORF">HDID_LOCUS5217</name>
</gene>
<evidence type="ECO:0000256" key="1">
    <source>
        <dbReference type="SAM" id="Phobius"/>
    </source>
</evidence>
<organism evidence="4">
    <name type="scientific">Hymenolepis diminuta</name>
    <name type="common">Rat tapeworm</name>
    <dbReference type="NCBI Taxonomy" id="6216"/>
    <lineage>
        <taxon>Eukaryota</taxon>
        <taxon>Metazoa</taxon>
        <taxon>Spiralia</taxon>
        <taxon>Lophotrochozoa</taxon>
        <taxon>Platyhelminthes</taxon>
        <taxon>Cestoda</taxon>
        <taxon>Eucestoda</taxon>
        <taxon>Cyclophyllidea</taxon>
        <taxon>Hymenolepididae</taxon>
        <taxon>Hymenolepis</taxon>
    </lineage>
</organism>
<dbReference type="EMBL" id="UYSG01002490">
    <property type="protein sequence ID" value="VDL57535.1"/>
    <property type="molecule type" value="Genomic_DNA"/>
</dbReference>